<name>A0A1B2LR06_LISMN</name>
<geneLocation type="plasmid" evidence="2">
    <name>pLM-C-273</name>
</geneLocation>
<feature type="transmembrane region" description="Helical" evidence="1">
    <location>
        <begin position="12"/>
        <end position="37"/>
    </location>
</feature>
<dbReference type="AlphaFoldDB" id="A0A1B2LR06"/>
<reference evidence="2" key="1">
    <citation type="submission" date="2016-06" db="EMBL/GenBank/DDBJ databases">
        <title>Sequence of Listeria monocytogenes plasmid pLM-C-273 carrying genes related to stress resistance.</title>
        <authorList>
            <person name="Liang L."/>
            <person name="Gnaneshan S."/>
            <person name="Garduno R.A."/>
            <person name="Mallo G.V."/>
        </authorList>
    </citation>
    <scope>NUCLEOTIDE SEQUENCE</scope>
    <source>
        <strain evidence="2">LM-C-273</strain>
        <plasmid evidence="2">pLM-C-273</plasmid>
    </source>
</reference>
<proteinExistence type="predicted"/>
<gene>
    <name evidence="2" type="ORF">pLM-C-273_00068</name>
</gene>
<evidence type="ECO:0000313" key="2">
    <source>
        <dbReference type="EMBL" id="AOA49269.1"/>
    </source>
</evidence>
<accession>A0A1B2LR06</accession>
<organism evidence="2">
    <name type="scientific">Listeria monocytogenes</name>
    <dbReference type="NCBI Taxonomy" id="1639"/>
    <lineage>
        <taxon>Bacteria</taxon>
        <taxon>Bacillati</taxon>
        <taxon>Bacillota</taxon>
        <taxon>Bacilli</taxon>
        <taxon>Bacillales</taxon>
        <taxon>Listeriaceae</taxon>
        <taxon>Listeria</taxon>
    </lineage>
</organism>
<dbReference type="RefSeq" id="WP_256084151.1">
    <property type="nucleotide sequence ID" value="NZ_CP019622.1"/>
</dbReference>
<keyword evidence="1" id="KW-0472">Membrane</keyword>
<dbReference type="EMBL" id="KX467251">
    <property type="protein sequence ID" value="AOA49269.1"/>
    <property type="molecule type" value="Genomic_DNA"/>
</dbReference>
<protein>
    <submittedName>
        <fullName evidence="2">Uncharacterized protein</fullName>
    </submittedName>
</protein>
<sequence>MINKIGATVISIAFWAFWILASVFILGALIKGVLWIWGNIF</sequence>
<evidence type="ECO:0000256" key="1">
    <source>
        <dbReference type="SAM" id="Phobius"/>
    </source>
</evidence>
<keyword evidence="1" id="KW-1133">Transmembrane helix</keyword>
<keyword evidence="2" id="KW-0614">Plasmid</keyword>
<keyword evidence="1" id="KW-0812">Transmembrane</keyword>